<accession>A0A6I6N1T9</accession>
<evidence type="ECO:0008006" key="3">
    <source>
        <dbReference type="Google" id="ProtNLM"/>
    </source>
</evidence>
<dbReference type="EMBL" id="CP047020">
    <property type="protein sequence ID" value="QHA04569.1"/>
    <property type="molecule type" value="Genomic_DNA"/>
</dbReference>
<proteinExistence type="predicted"/>
<gene>
    <name evidence="1" type="ORF">GQF42_15855</name>
</gene>
<evidence type="ECO:0000313" key="1">
    <source>
        <dbReference type="EMBL" id="QHA04569.1"/>
    </source>
</evidence>
<dbReference type="KEGG" id="sbro:GQF42_15855"/>
<dbReference type="RefSeq" id="WP_158920397.1">
    <property type="nucleotide sequence ID" value="NZ_CP047020.1"/>
</dbReference>
<keyword evidence="2" id="KW-1185">Reference proteome</keyword>
<reference evidence="1 2" key="1">
    <citation type="submission" date="2019-12" db="EMBL/GenBank/DDBJ databases">
        <title>Streptomyces sp. strain T44 isolated from rhizosphere soil of Broussonetia papyrifera.</title>
        <authorList>
            <person name="Mo P."/>
        </authorList>
    </citation>
    <scope>NUCLEOTIDE SEQUENCE [LARGE SCALE GENOMIC DNA]</scope>
    <source>
        <strain evidence="1 2">T44</strain>
    </source>
</reference>
<evidence type="ECO:0000313" key="2">
    <source>
        <dbReference type="Proteomes" id="UP000436138"/>
    </source>
</evidence>
<dbReference type="AlphaFoldDB" id="A0A6I6N1T9"/>
<sequence>MGAFRWVRYGSHGARVVGAAGAVVVAGGALVACQPTGLDSMTAAYTTGRTATAGLKQQHVDVSWLSCTGHDRSNGTAGTLSPTGTGAVFVDCKGETGHRQKITVTGRVTKVVDGACVRGDLTAWVGGRQVFHVSGLGDCNATPGPTYKPPTYRPGGGRPTVTVTVTRTLWCKGDPTCWPVEGK</sequence>
<protein>
    <recommendedName>
        <fullName evidence="3">Lipoprotein</fullName>
    </recommendedName>
</protein>
<organism evidence="1 2">
    <name type="scientific">Streptomyces broussonetiae</name>
    <dbReference type="NCBI Taxonomy" id="2686304"/>
    <lineage>
        <taxon>Bacteria</taxon>
        <taxon>Bacillati</taxon>
        <taxon>Actinomycetota</taxon>
        <taxon>Actinomycetes</taxon>
        <taxon>Kitasatosporales</taxon>
        <taxon>Streptomycetaceae</taxon>
        <taxon>Streptomyces</taxon>
    </lineage>
</organism>
<name>A0A6I6N1T9_9ACTN</name>
<dbReference type="PROSITE" id="PS51257">
    <property type="entry name" value="PROKAR_LIPOPROTEIN"/>
    <property type="match status" value="1"/>
</dbReference>
<dbReference type="Proteomes" id="UP000436138">
    <property type="component" value="Chromosome"/>
</dbReference>